<dbReference type="Pfam" id="PF04186">
    <property type="entry name" value="FxsA"/>
    <property type="match status" value="1"/>
</dbReference>
<dbReference type="GO" id="GO:0016020">
    <property type="term" value="C:membrane"/>
    <property type="evidence" value="ECO:0007669"/>
    <property type="project" value="InterPro"/>
</dbReference>
<sequence length="132" mass="15393">MRKFFSFLIMLGVMELLLLILLGKWIGIGWTLFLLVLSGLIGIYLTKREGLFTIEKARRQLSYGQIPGEEIMDGLFILLGAFLLLLPGLITDLLGLYLLWPVTRRTVKPFFIRGIKRRLSGRTFVYTRRYWH</sequence>
<dbReference type="STRING" id="301148.B4135_2392"/>
<keyword evidence="1" id="KW-1133">Transmembrane helix</keyword>
<dbReference type="InterPro" id="IPR007313">
    <property type="entry name" value="FxsA"/>
</dbReference>
<evidence type="ECO:0000313" key="3">
    <source>
        <dbReference type="EMBL" id="REJ31413.1"/>
    </source>
</evidence>
<dbReference type="EMBL" id="QEWE01000005">
    <property type="protein sequence ID" value="REJ31413.1"/>
    <property type="molecule type" value="Genomic_DNA"/>
</dbReference>
<gene>
    <name evidence="2" type="ORF">B4135_2392</name>
    <name evidence="3" type="ORF">C6P37_01100</name>
</gene>
<name>A0A150M015_9BACI</name>
<reference evidence="3 5" key="2">
    <citation type="submission" date="2018-03" db="EMBL/GenBank/DDBJ databases">
        <authorList>
            <person name="Keele B.F."/>
        </authorList>
    </citation>
    <scope>NUCLEOTIDE SEQUENCE [LARGE SCALE GENOMIC DNA]</scope>
    <source>
        <strain evidence="3">ZCTH4_d</strain>
    </source>
</reference>
<reference evidence="2 4" key="1">
    <citation type="submission" date="2016-01" db="EMBL/GenBank/DDBJ databases">
        <title>Draft Genome Sequences of Seven Thermophilic Sporeformers Isolated from Foods.</title>
        <authorList>
            <person name="Berendsen E.M."/>
            <person name="Wells-Bennik M.H."/>
            <person name="Krawcyk A.O."/>
            <person name="De Jong A."/>
            <person name="Holsappel S."/>
            <person name="Eijlander R.T."/>
            <person name="Kuipers O.P."/>
        </authorList>
    </citation>
    <scope>NUCLEOTIDE SEQUENCE [LARGE SCALE GENOMIC DNA]</scope>
    <source>
        <strain evidence="2 4">B4135</strain>
    </source>
</reference>
<feature type="transmembrane region" description="Helical" evidence="1">
    <location>
        <begin position="28"/>
        <end position="46"/>
    </location>
</feature>
<dbReference type="Proteomes" id="UP000257014">
    <property type="component" value="Unassembled WGS sequence"/>
</dbReference>
<dbReference type="EMBL" id="LQYT01000053">
    <property type="protein sequence ID" value="KYD17721.1"/>
    <property type="molecule type" value="Genomic_DNA"/>
</dbReference>
<evidence type="ECO:0000313" key="5">
    <source>
        <dbReference type="Proteomes" id="UP000257014"/>
    </source>
</evidence>
<dbReference type="PANTHER" id="PTHR35335:SF1">
    <property type="entry name" value="UPF0716 PROTEIN FXSA"/>
    <property type="match status" value="1"/>
</dbReference>
<dbReference type="RefSeq" id="WP_020156348.1">
    <property type="nucleotide sequence ID" value="NZ_JBAIZG010000033.1"/>
</dbReference>
<protein>
    <submittedName>
        <fullName evidence="3">Membrane protein FxsA</fullName>
    </submittedName>
</protein>
<dbReference type="AlphaFoldDB" id="A0A150M015"/>
<proteinExistence type="predicted"/>
<dbReference type="OrthoDB" id="9792788at2"/>
<accession>A0A150M015</accession>
<dbReference type="Proteomes" id="UP000075683">
    <property type="component" value="Unassembled WGS sequence"/>
</dbReference>
<feature type="transmembrane region" description="Helical" evidence="1">
    <location>
        <begin position="5"/>
        <end position="22"/>
    </location>
</feature>
<evidence type="ECO:0000313" key="2">
    <source>
        <dbReference type="EMBL" id="KYD17721.1"/>
    </source>
</evidence>
<keyword evidence="1" id="KW-0472">Membrane</keyword>
<feature type="transmembrane region" description="Helical" evidence="1">
    <location>
        <begin position="75"/>
        <end position="100"/>
    </location>
</feature>
<organism evidence="2 4">
    <name type="scientific">Caldibacillus debilis</name>
    <dbReference type="NCBI Taxonomy" id="301148"/>
    <lineage>
        <taxon>Bacteria</taxon>
        <taxon>Bacillati</taxon>
        <taxon>Bacillota</taxon>
        <taxon>Bacilli</taxon>
        <taxon>Bacillales</taxon>
        <taxon>Bacillaceae</taxon>
        <taxon>Caldibacillus</taxon>
    </lineage>
</organism>
<dbReference type="PANTHER" id="PTHR35335">
    <property type="entry name" value="UPF0716 PROTEIN FXSA"/>
    <property type="match status" value="1"/>
</dbReference>
<dbReference type="NCBIfam" id="NF008528">
    <property type="entry name" value="PRK11463.1-2"/>
    <property type="match status" value="1"/>
</dbReference>
<comment type="caution">
    <text evidence="2">The sequence shown here is derived from an EMBL/GenBank/DDBJ whole genome shotgun (WGS) entry which is preliminary data.</text>
</comment>
<keyword evidence="1" id="KW-0812">Transmembrane</keyword>
<evidence type="ECO:0000313" key="4">
    <source>
        <dbReference type="Proteomes" id="UP000075683"/>
    </source>
</evidence>
<evidence type="ECO:0000256" key="1">
    <source>
        <dbReference type="SAM" id="Phobius"/>
    </source>
</evidence>